<evidence type="ECO:0000259" key="1">
    <source>
        <dbReference type="Pfam" id="PF01171"/>
    </source>
</evidence>
<evidence type="ECO:0000313" key="2">
    <source>
        <dbReference type="EMBL" id="KID48773.1"/>
    </source>
</evidence>
<feature type="domain" description="tRNA(Ile)-lysidine/2-thiocytidine synthase N-terminal" evidence="1">
    <location>
        <begin position="23"/>
        <end position="95"/>
    </location>
</feature>
<proteinExistence type="predicted"/>
<dbReference type="EMBL" id="AUZI01000021">
    <property type="protein sequence ID" value="KID48773.1"/>
    <property type="molecule type" value="Genomic_DNA"/>
</dbReference>
<dbReference type="Gene3D" id="3.40.50.620">
    <property type="entry name" value="HUPs"/>
    <property type="match status" value="1"/>
</dbReference>
<dbReference type="InterPro" id="IPR011063">
    <property type="entry name" value="TilS/TtcA_N"/>
</dbReference>
<dbReference type="SUPFAM" id="SSF52402">
    <property type="entry name" value="Adenine nucleotide alpha hydrolases-like"/>
    <property type="match status" value="1"/>
</dbReference>
<gene>
    <name evidence="2" type="ORF">C095_08535</name>
</gene>
<dbReference type="AlphaFoldDB" id="A0A0B4E5L8"/>
<reference evidence="2 3" key="1">
    <citation type="submission" date="2013-08" db="EMBL/GenBank/DDBJ databases">
        <title>An opportunistic ruminal bacterium that causes liver abscesses in cattle.</title>
        <authorList>
            <person name="Benahmed F.H."/>
            <person name="Rasmussen M."/>
            <person name="Harbottle H."/>
            <person name="Soppet D."/>
            <person name="Nagaraja T.G."/>
            <person name="Davidson M."/>
        </authorList>
    </citation>
    <scope>NUCLEOTIDE SEQUENCE [LARGE SCALE GENOMIC DNA]</scope>
    <source>
        <strain evidence="2 3">B35</strain>
    </source>
</reference>
<organism evidence="2 3">
    <name type="scientific">Fusobacterium necrophorum subsp. funduliforme B35</name>
    <dbReference type="NCBI Taxonomy" id="1226633"/>
    <lineage>
        <taxon>Bacteria</taxon>
        <taxon>Fusobacteriati</taxon>
        <taxon>Fusobacteriota</taxon>
        <taxon>Fusobacteriia</taxon>
        <taxon>Fusobacteriales</taxon>
        <taxon>Fusobacteriaceae</taxon>
        <taxon>Fusobacterium</taxon>
    </lineage>
</organism>
<protein>
    <recommendedName>
        <fullName evidence="1">tRNA(Ile)-lysidine/2-thiocytidine synthase N-terminal domain-containing protein</fullName>
    </recommendedName>
</protein>
<evidence type="ECO:0000313" key="3">
    <source>
        <dbReference type="Proteomes" id="UP000031184"/>
    </source>
</evidence>
<dbReference type="Proteomes" id="UP000031184">
    <property type="component" value="Unassembled WGS sequence"/>
</dbReference>
<sequence>MQEFQKFLEGQKKYQYIQEGDRILVAFSGGPDSVFLVEMLLKLQEQLSFQMLLLHLHHMIRQEAAEEDYLFCLDYAKKKNWKLSLEKWMSRPMQKKKGKVWKKREEFCGINFFIRFKSKGPIIRLLPLIIWMITWKPFFPSITRKLYGGIGGDFQKTGR</sequence>
<name>A0A0B4E5L8_9FUSO</name>
<dbReference type="PATRIC" id="fig|1226633.4.peg.1723"/>
<dbReference type="InterPro" id="IPR014729">
    <property type="entry name" value="Rossmann-like_a/b/a_fold"/>
</dbReference>
<dbReference type="Pfam" id="PF01171">
    <property type="entry name" value="ATP_bind_3"/>
    <property type="match status" value="1"/>
</dbReference>
<accession>A0A0B4E5L8</accession>
<comment type="caution">
    <text evidence="2">The sequence shown here is derived from an EMBL/GenBank/DDBJ whole genome shotgun (WGS) entry which is preliminary data.</text>
</comment>